<organism evidence="2 3">
    <name type="scientific">Allokutzneria multivorans</name>
    <dbReference type="NCBI Taxonomy" id="1142134"/>
    <lineage>
        <taxon>Bacteria</taxon>
        <taxon>Bacillati</taxon>
        <taxon>Actinomycetota</taxon>
        <taxon>Actinomycetes</taxon>
        <taxon>Pseudonocardiales</taxon>
        <taxon>Pseudonocardiaceae</taxon>
        <taxon>Allokutzneria</taxon>
    </lineage>
</organism>
<protein>
    <submittedName>
        <fullName evidence="2">Uncharacterized protein</fullName>
    </submittedName>
</protein>
<feature type="compositionally biased region" description="Polar residues" evidence="1">
    <location>
        <begin position="81"/>
        <end position="99"/>
    </location>
</feature>
<reference evidence="3" key="1">
    <citation type="journal article" date="2019" name="Int. J. Syst. Evol. Microbiol.">
        <title>The Global Catalogue of Microorganisms (GCM) 10K type strain sequencing project: providing services to taxonomists for standard genome sequencing and annotation.</title>
        <authorList>
            <consortium name="The Broad Institute Genomics Platform"/>
            <consortium name="The Broad Institute Genome Sequencing Center for Infectious Disease"/>
            <person name="Wu L."/>
            <person name="Ma J."/>
        </authorList>
    </citation>
    <scope>NUCLEOTIDE SEQUENCE [LARGE SCALE GENOMIC DNA]</scope>
    <source>
        <strain evidence="3">JCM 17342</strain>
    </source>
</reference>
<dbReference type="EMBL" id="BAABAL010000021">
    <property type="protein sequence ID" value="GAA4032679.1"/>
    <property type="molecule type" value="Genomic_DNA"/>
</dbReference>
<name>A0ABP7TXC3_9PSEU</name>
<feature type="region of interest" description="Disordered" evidence="1">
    <location>
        <begin position="80"/>
        <end position="152"/>
    </location>
</feature>
<evidence type="ECO:0000313" key="2">
    <source>
        <dbReference type="EMBL" id="GAA4032679.1"/>
    </source>
</evidence>
<sequence>MGHNSASTLGTNAFARAYAARGSCMTLRPATIASTGMRTPRSCSSVKRDGSGVPRRKVRIPLMITSATGSLSGIAAPPETQLRNARQPRSSATATLNTNRAEKRANVLTASTRTTEASREGARTAWLHASQPPKDTPTRCTSRRSNDSSTADSHSAWSAALVIGAVCVLIPGSPSGSTA</sequence>
<keyword evidence="3" id="KW-1185">Reference proteome</keyword>
<comment type="caution">
    <text evidence="2">The sequence shown here is derived from an EMBL/GenBank/DDBJ whole genome shotgun (WGS) entry which is preliminary data.</text>
</comment>
<evidence type="ECO:0000313" key="3">
    <source>
        <dbReference type="Proteomes" id="UP001501747"/>
    </source>
</evidence>
<gene>
    <name evidence="2" type="ORF">GCM10022247_67140</name>
</gene>
<evidence type="ECO:0000256" key="1">
    <source>
        <dbReference type="SAM" id="MobiDB-lite"/>
    </source>
</evidence>
<accession>A0ABP7TXC3</accession>
<dbReference type="Proteomes" id="UP001501747">
    <property type="component" value="Unassembled WGS sequence"/>
</dbReference>
<proteinExistence type="predicted"/>